<gene>
    <name evidence="3" type="ORF">SAMN04488509_103160</name>
</gene>
<feature type="chain" id="PRO_5011580024" evidence="1">
    <location>
        <begin position="25"/>
        <end position="170"/>
    </location>
</feature>
<evidence type="ECO:0000313" key="4">
    <source>
        <dbReference type="Proteomes" id="UP000199603"/>
    </source>
</evidence>
<dbReference type="PROSITE" id="PS50022">
    <property type="entry name" value="FA58C_3"/>
    <property type="match status" value="1"/>
</dbReference>
<proteinExistence type="predicted"/>
<keyword evidence="4" id="KW-1185">Reference proteome</keyword>
<accession>A0A1G6VLS4</accession>
<protein>
    <submittedName>
        <fullName evidence="3">F5/8 type C domain-containing protein</fullName>
    </submittedName>
</protein>
<evidence type="ECO:0000256" key="1">
    <source>
        <dbReference type="SAM" id="SignalP"/>
    </source>
</evidence>
<feature type="signal peptide" evidence="1">
    <location>
        <begin position="1"/>
        <end position="24"/>
    </location>
</feature>
<evidence type="ECO:0000259" key="2">
    <source>
        <dbReference type="PROSITE" id="PS50022"/>
    </source>
</evidence>
<dbReference type="Proteomes" id="UP000199603">
    <property type="component" value="Unassembled WGS sequence"/>
</dbReference>
<dbReference type="RefSeq" id="WP_091241287.1">
    <property type="nucleotide sequence ID" value="NZ_FNAG01000003.1"/>
</dbReference>
<dbReference type="InterPro" id="IPR000421">
    <property type="entry name" value="FA58C"/>
</dbReference>
<dbReference type="Gene3D" id="2.60.120.260">
    <property type="entry name" value="Galactose-binding domain-like"/>
    <property type="match status" value="1"/>
</dbReference>
<reference evidence="3 4" key="1">
    <citation type="submission" date="2016-10" db="EMBL/GenBank/DDBJ databases">
        <authorList>
            <person name="de Groot N.N."/>
        </authorList>
    </citation>
    <scope>NUCLEOTIDE SEQUENCE [LARGE SCALE GENOMIC DNA]</scope>
    <source>
        <strain evidence="3 4">DSM 16957</strain>
    </source>
</reference>
<dbReference type="EMBL" id="FNAG01000003">
    <property type="protein sequence ID" value="SDD54590.1"/>
    <property type="molecule type" value="Genomic_DNA"/>
</dbReference>
<dbReference type="STRING" id="265719.SAMN04488509_103160"/>
<dbReference type="Pfam" id="PF00754">
    <property type="entry name" value="F5_F8_type_C"/>
    <property type="match status" value="1"/>
</dbReference>
<dbReference type="OrthoDB" id="9763537at2"/>
<dbReference type="InterPro" id="IPR008979">
    <property type="entry name" value="Galactose-bd-like_sf"/>
</dbReference>
<feature type="domain" description="F5/8 type C" evidence="2">
    <location>
        <begin position="17"/>
        <end position="155"/>
    </location>
</feature>
<keyword evidence="1" id="KW-0732">Signal</keyword>
<sequence>MPRPSIPALALWICCLCLPLAAAAQPANLALGKPVNALTDTVSGQPGDVVDGDPATVWWSYQGNYTEVSFVLDLGRAEHFTSVVQFPRQTSLLVVEFSLDAQRWEPLHQQTLPWPGNAEVAVQRADRPRARFFRYTGSNAETAYAGVGDFQVFDADGVFADGFEGDAAVP</sequence>
<dbReference type="SUPFAM" id="SSF49785">
    <property type="entry name" value="Galactose-binding domain-like"/>
    <property type="match status" value="1"/>
</dbReference>
<evidence type="ECO:0000313" key="3">
    <source>
        <dbReference type="EMBL" id="SDD54590.1"/>
    </source>
</evidence>
<name>A0A1G6VLS4_9GAMM</name>
<organism evidence="3 4">
    <name type="scientific">Aquimonas voraii</name>
    <dbReference type="NCBI Taxonomy" id="265719"/>
    <lineage>
        <taxon>Bacteria</taxon>
        <taxon>Pseudomonadati</taxon>
        <taxon>Pseudomonadota</taxon>
        <taxon>Gammaproteobacteria</taxon>
        <taxon>Lysobacterales</taxon>
        <taxon>Lysobacteraceae</taxon>
        <taxon>Aquimonas</taxon>
    </lineage>
</organism>
<dbReference type="AlphaFoldDB" id="A0A1G6VLS4"/>